<protein>
    <submittedName>
        <fullName evidence="2">Uncharacterized protein</fullName>
    </submittedName>
</protein>
<reference evidence="2" key="1">
    <citation type="journal article" date="2022" name="bioRxiv">
        <title>Sequencing and chromosome-scale assembly of the giantPleurodeles waltlgenome.</title>
        <authorList>
            <person name="Brown T."/>
            <person name="Elewa A."/>
            <person name="Iarovenko S."/>
            <person name="Subramanian E."/>
            <person name="Araus A.J."/>
            <person name="Petzold A."/>
            <person name="Susuki M."/>
            <person name="Suzuki K.-i.T."/>
            <person name="Hayashi T."/>
            <person name="Toyoda A."/>
            <person name="Oliveira C."/>
            <person name="Osipova E."/>
            <person name="Leigh N.D."/>
            <person name="Simon A."/>
            <person name="Yun M.H."/>
        </authorList>
    </citation>
    <scope>NUCLEOTIDE SEQUENCE</scope>
    <source>
        <strain evidence="2">20211129_DDA</strain>
        <tissue evidence="2">Liver</tissue>
    </source>
</reference>
<dbReference type="AlphaFoldDB" id="A0AAV7QBC6"/>
<organism evidence="2 3">
    <name type="scientific">Pleurodeles waltl</name>
    <name type="common">Iberian ribbed newt</name>
    <dbReference type="NCBI Taxonomy" id="8319"/>
    <lineage>
        <taxon>Eukaryota</taxon>
        <taxon>Metazoa</taxon>
        <taxon>Chordata</taxon>
        <taxon>Craniata</taxon>
        <taxon>Vertebrata</taxon>
        <taxon>Euteleostomi</taxon>
        <taxon>Amphibia</taxon>
        <taxon>Batrachia</taxon>
        <taxon>Caudata</taxon>
        <taxon>Salamandroidea</taxon>
        <taxon>Salamandridae</taxon>
        <taxon>Pleurodelinae</taxon>
        <taxon>Pleurodeles</taxon>
    </lineage>
</organism>
<name>A0AAV7QBC6_PLEWA</name>
<feature type="region of interest" description="Disordered" evidence="1">
    <location>
        <begin position="137"/>
        <end position="162"/>
    </location>
</feature>
<proteinExistence type="predicted"/>
<accession>A0AAV7QBC6</accession>
<comment type="caution">
    <text evidence="2">The sequence shown here is derived from an EMBL/GenBank/DDBJ whole genome shotgun (WGS) entry which is preliminary data.</text>
</comment>
<evidence type="ECO:0000256" key="1">
    <source>
        <dbReference type="SAM" id="MobiDB-lite"/>
    </source>
</evidence>
<evidence type="ECO:0000313" key="2">
    <source>
        <dbReference type="EMBL" id="KAJ1135888.1"/>
    </source>
</evidence>
<sequence length="162" mass="17741">MGKRTRDERAIVTRSSVSIDSILERLIGIVENEIELAEHMLSLDSSMPMIDPSADDINAIKFGTLTSVNMVGGCLINPMASAIVETASGQDHLLPVQRSACPIVAKLKRVMGNPGVEKRKQPLRSPPYKKKLFSWIQPPMRRQSLPDSNSGPLKRVCGFSDG</sequence>
<dbReference type="EMBL" id="JANPWB010000010">
    <property type="protein sequence ID" value="KAJ1135888.1"/>
    <property type="molecule type" value="Genomic_DNA"/>
</dbReference>
<keyword evidence="3" id="KW-1185">Reference proteome</keyword>
<gene>
    <name evidence="2" type="ORF">NDU88_002317</name>
</gene>
<dbReference type="Proteomes" id="UP001066276">
    <property type="component" value="Chromosome 6"/>
</dbReference>
<evidence type="ECO:0000313" key="3">
    <source>
        <dbReference type="Proteomes" id="UP001066276"/>
    </source>
</evidence>